<organism evidence="1">
    <name type="scientific">marine sediment metagenome</name>
    <dbReference type="NCBI Taxonomy" id="412755"/>
    <lineage>
        <taxon>unclassified sequences</taxon>
        <taxon>metagenomes</taxon>
        <taxon>ecological metagenomes</taxon>
    </lineage>
</organism>
<gene>
    <name evidence="1" type="ORF">LCGC14_2872880</name>
</gene>
<accession>A0A0F8YP64</accession>
<evidence type="ECO:0000313" key="1">
    <source>
        <dbReference type="EMBL" id="KKK75520.1"/>
    </source>
</evidence>
<comment type="caution">
    <text evidence="1">The sequence shown here is derived from an EMBL/GenBank/DDBJ whole genome shotgun (WGS) entry which is preliminary data.</text>
</comment>
<dbReference type="AlphaFoldDB" id="A0A0F8YP64"/>
<proteinExistence type="predicted"/>
<sequence length="124" mass="14026">NGVWTASQLSCERYCYLITQGIEGDFVESAVLSEGRLHEDDVIAKLQVKGLTVVDRQITLQHPILPLAGHPDGRIVIPSHESDHPFKELYAQFPNGKYLLDVKSMDRSFYSKAIKDFLTNFPHL</sequence>
<protein>
    <submittedName>
        <fullName evidence="1">Uncharacterized protein</fullName>
    </submittedName>
</protein>
<feature type="non-terminal residue" evidence="1">
    <location>
        <position position="1"/>
    </location>
</feature>
<dbReference type="EMBL" id="LAZR01055826">
    <property type="protein sequence ID" value="KKK75520.1"/>
    <property type="molecule type" value="Genomic_DNA"/>
</dbReference>
<reference evidence="1" key="1">
    <citation type="journal article" date="2015" name="Nature">
        <title>Complex archaea that bridge the gap between prokaryotes and eukaryotes.</title>
        <authorList>
            <person name="Spang A."/>
            <person name="Saw J.H."/>
            <person name="Jorgensen S.L."/>
            <person name="Zaremba-Niedzwiedzka K."/>
            <person name="Martijn J."/>
            <person name="Lind A.E."/>
            <person name="van Eijk R."/>
            <person name="Schleper C."/>
            <person name="Guy L."/>
            <person name="Ettema T.J."/>
        </authorList>
    </citation>
    <scope>NUCLEOTIDE SEQUENCE</scope>
</reference>
<name>A0A0F8YP64_9ZZZZ</name>